<evidence type="ECO:0000256" key="4">
    <source>
        <dbReference type="ARBA" id="ARBA00023242"/>
    </source>
</evidence>
<keyword evidence="6" id="KW-1185">Reference proteome</keyword>
<comment type="subcellular location">
    <subcellularLocation>
        <location evidence="1">Nucleus</location>
    </subcellularLocation>
</comment>
<comment type="similarity">
    <text evidence="2">Belongs to the NUP186/NUP192/NUP205 family.</text>
</comment>
<dbReference type="AlphaFoldDB" id="A0A7L2R0Z7"/>
<evidence type="ECO:0000256" key="2">
    <source>
        <dbReference type="ARBA" id="ARBA00005892"/>
    </source>
</evidence>
<evidence type="ECO:0000256" key="3">
    <source>
        <dbReference type="ARBA" id="ARBA00022448"/>
    </source>
</evidence>
<accession>A0A7L2R0Z7</accession>
<evidence type="ECO:0000256" key="1">
    <source>
        <dbReference type="ARBA" id="ARBA00004123"/>
    </source>
</evidence>
<dbReference type="InterPro" id="IPR021827">
    <property type="entry name" value="Nup186/Nup192/Nup205"/>
</dbReference>
<proteinExistence type="inferred from homology"/>
<reference evidence="5 6" key="1">
    <citation type="submission" date="2019-09" db="EMBL/GenBank/DDBJ databases">
        <title>Bird 10,000 Genomes (B10K) Project - Family phase.</title>
        <authorList>
            <person name="Zhang G."/>
        </authorList>
    </citation>
    <scope>NUCLEOTIDE SEQUENCE [LARGE SCALE GENOMIC DNA]</scope>
    <source>
        <strain evidence="5">B10K-DU-002-81</strain>
    </source>
</reference>
<gene>
    <name evidence="5" type="primary">Nup205_1</name>
    <name evidence="5" type="ORF">OXYMAD_R03467</name>
</gene>
<dbReference type="PANTHER" id="PTHR31344:SF0">
    <property type="entry name" value="NUCLEAR PORE COMPLEX PROTEIN NUP205"/>
    <property type="match status" value="1"/>
</dbReference>
<keyword evidence="3" id="KW-0813">Transport</keyword>
<dbReference type="OrthoDB" id="2019644at2759"/>
<dbReference type="PANTHER" id="PTHR31344">
    <property type="entry name" value="NUCLEAR PORE COMPLEX PROTEIN NUP205"/>
    <property type="match status" value="1"/>
</dbReference>
<dbReference type="Proteomes" id="UP000570288">
    <property type="component" value="Unassembled WGS sequence"/>
</dbReference>
<organism evidence="5 6">
    <name type="scientific">Oxylabes madagascariensis</name>
    <name type="common">white-throated Oxylabes</name>
    <dbReference type="NCBI Taxonomy" id="98144"/>
    <lineage>
        <taxon>Eukaryota</taxon>
        <taxon>Metazoa</taxon>
        <taxon>Chordata</taxon>
        <taxon>Craniata</taxon>
        <taxon>Vertebrata</taxon>
        <taxon>Euteleostomi</taxon>
        <taxon>Archelosauria</taxon>
        <taxon>Archosauria</taxon>
        <taxon>Dinosauria</taxon>
        <taxon>Saurischia</taxon>
        <taxon>Theropoda</taxon>
        <taxon>Coelurosauria</taxon>
        <taxon>Aves</taxon>
        <taxon>Neognathae</taxon>
        <taxon>Neoaves</taxon>
        <taxon>Telluraves</taxon>
        <taxon>Australaves</taxon>
        <taxon>Passeriformes</taxon>
        <taxon>Sylvioidea</taxon>
        <taxon>Timaliidae</taxon>
        <taxon>Oxylabes</taxon>
    </lineage>
</organism>
<sequence length="140" mass="16173">IAELYRKDPFNLELAHEYWCPSEPLQTSTIMGSYLGVAHQRPPQRQLPCFSPCERVERKSCHLFVIFLAENIQGAGGSPVSWEHFFHSLMLYHEHLRKDLPSADSVQYRHLPLRGITQKEQDGLIAFLQLTTVIVNWVSK</sequence>
<comment type="caution">
    <text evidence="5">The sequence shown here is derived from an EMBL/GenBank/DDBJ whole genome shotgun (WGS) entry which is preliminary data.</text>
</comment>
<keyword evidence="4" id="KW-0539">Nucleus</keyword>
<dbReference type="EMBL" id="VYZR01122572">
    <property type="protein sequence ID" value="NXS02901.1"/>
    <property type="molecule type" value="Genomic_DNA"/>
</dbReference>
<protein>
    <submittedName>
        <fullName evidence="5">NU205 protein</fullName>
    </submittedName>
</protein>
<dbReference type="GO" id="GO:0017056">
    <property type="term" value="F:structural constituent of nuclear pore"/>
    <property type="evidence" value="ECO:0007669"/>
    <property type="project" value="TreeGrafter"/>
</dbReference>
<feature type="non-terminal residue" evidence="5">
    <location>
        <position position="140"/>
    </location>
</feature>
<name>A0A7L2R0Z7_9PASS</name>
<feature type="non-terminal residue" evidence="5">
    <location>
        <position position="1"/>
    </location>
</feature>
<evidence type="ECO:0000313" key="6">
    <source>
        <dbReference type="Proteomes" id="UP000570288"/>
    </source>
</evidence>
<dbReference type="GO" id="GO:0044611">
    <property type="term" value="C:nuclear pore inner ring"/>
    <property type="evidence" value="ECO:0007669"/>
    <property type="project" value="TreeGrafter"/>
</dbReference>
<dbReference type="GO" id="GO:0006999">
    <property type="term" value="P:nuclear pore organization"/>
    <property type="evidence" value="ECO:0007669"/>
    <property type="project" value="TreeGrafter"/>
</dbReference>
<evidence type="ECO:0000313" key="5">
    <source>
        <dbReference type="EMBL" id="NXS02901.1"/>
    </source>
</evidence>